<evidence type="ECO:0000256" key="8">
    <source>
        <dbReference type="RuleBase" id="RU363032"/>
    </source>
</evidence>
<dbReference type="Proteomes" id="UP000264179">
    <property type="component" value="Unassembled WGS sequence"/>
</dbReference>
<name>A0A3D5N6I2_9PROT</name>
<dbReference type="EMBL" id="DPOP01000055">
    <property type="protein sequence ID" value="HCW66753.1"/>
    <property type="molecule type" value="Genomic_DNA"/>
</dbReference>
<evidence type="ECO:0000256" key="5">
    <source>
        <dbReference type="ARBA" id="ARBA00022692"/>
    </source>
</evidence>
<dbReference type="PANTHER" id="PTHR42929:SF3">
    <property type="entry name" value="PUTRESCINE TRANSPORT SYSTEM PERMEASE PROTEIN POTH"/>
    <property type="match status" value="1"/>
</dbReference>
<evidence type="ECO:0000256" key="6">
    <source>
        <dbReference type="ARBA" id="ARBA00022989"/>
    </source>
</evidence>
<keyword evidence="3 8" id="KW-0813">Transport</keyword>
<dbReference type="Gene3D" id="1.10.3720.10">
    <property type="entry name" value="MetI-like"/>
    <property type="match status" value="1"/>
</dbReference>
<comment type="similarity">
    <text evidence="2">Belongs to the binding-protein-dependent transport system permease family. CysTW subfamily.</text>
</comment>
<evidence type="ECO:0000313" key="10">
    <source>
        <dbReference type="EMBL" id="HCW66753.1"/>
    </source>
</evidence>
<feature type="transmembrane region" description="Helical" evidence="8">
    <location>
        <begin position="52"/>
        <end position="73"/>
    </location>
</feature>
<feature type="non-terminal residue" evidence="10">
    <location>
        <position position="1"/>
    </location>
</feature>
<comment type="caution">
    <text evidence="8">Lacks conserved residue(s) required for the propagation of feature annotation.</text>
</comment>
<dbReference type="GO" id="GO:0055085">
    <property type="term" value="P:transmembrane transport"/>
    <property type="evidence" value="ECO:0007669"/>
    <property type="project" value="InterPro"/>
</dbReference>
<dbReference type="RefSeq" id="WP_277276947.1">
    <property type="nucleotide sequence ID" value="NZ_DPOP01000055.1"/>
</dbReference>
<keyword evidence="7 8" id="KW-0472">Membrane</keyword>
<evidence type="ECO:0000256" key="2">
    <source>
        <dbReference type="ARBA" id="ARBA00007069"/>
    </source>
</evidence>
<comment type="subcellular location">
    <subcellularLocation>
        <location evidence="1 8">Cell membrane</location>
        <topology evidence="1 8">Multi-pass membrane protein</topology>
    </subcellularLocation>
</comment>
<evidence type="ECO:0000256" key="3">
    <source>
        <dbReference type="ARBA" id="ARBA00022448"/>
    </source>
</evidence>
<dbReference type="SUPFAM" id="SSF161098">
    <property type="entry name" value="MetI-like"/>
    <property type="match status" value="1"/>
</dbReference>
<dbReference type="AlphaFoldDB" id="A0A3D5N6I2"/>
<reference evidence="10 11" key="1">
    <citation type="journal article" date="2018" name="Nat. Biotechnol.">
        <title>A standardized bacterial taxonomy based on genome phylogeny substantially revises the tree of life.</title>
        <authorList>
            <person name="Parks D.H."/>
            <person name="Chuvochina M."/>
            <person name="Waite D.W."/>
            <person name="Rinke C."/>
            <person name="Skarshewski A."/>
            <person name="Chaumeil P.A."/>
            <person name="Hugenholtz P."/>
        </authorList>
    </citation>
    <scope>NUCLEOTIDE SEQUENCE [LARGE SCALE GENOMIC DNA]</scope>
    <source>
        <strain evidence="10">UBA9881</strain>
    </source>
</reference>
<feature type="domain" description="ABC transmembrane type-1" evidence="9">
    <location>
        <begin position="1"/>
        <end position="73"/>
    </location>
</feature>
<gene>
    <name evidence="10" type="ORF">DHR80_05965</name>
</gene>
<evidence type="ECO:0000256" key="4">
    <source>
        <dbReference type="ARBA" id="ARBA00022475"/>
    </source>
</evidence>
<evidence type="ECO:0000259" key="9">
    <source>
        <dbReference type="PROSITE" id="PS50928"/>
    </source>
</evidence>
<dbReference type="PROSITE" id="PS50928">
    <property type="entry name" value="ABC_TM1"/>
    <property type="match status" value="1"/>
</dbReference>
<dbReference type="PANTHER" id="PTHR42929">
    <property type="entry name" value="INNER MEMBRANE ABC TRANSPORTER PERMEASE PROTEIN YDCU-RELATED-RELATED"/>
    <property type="match status" value="1"/>
</dbReference>
<dbReference type="CDD" id="cd06261">
    <property type="entry name" value="TM_PBP2"/>
    <property type="match status" value="1"/>
</dbReference>
<evidence type="ECO:0000256" key="1">
    <source>
        <dbReference type="ARBA" id="ARBA00004651"/>
    </source>
</evidence>
<proteinExistence type="inferred from homology"/>
<evidence type="ECO:0000313" key="11">
    <source>
        <dbReference type="Proteomes" id="UP000264179"/>
    </source>
</evidence>
<organism evidence="10 11">
    <name type="scientific">Thalassospira lucentensis</name>
    <dbReference type="NCBI Taxonomy" id="168935"/>
    <lineage>
        <taxon>Bacteria</taxon>
        <taxon>Pseudomonadati</taxon>
        <taxon>Pseudomonadota</taxon>
        <taxon>Alphaproteobacteria</taxon>
        <taxon>Rhodospirillales</taxon>
        <taxon>Thalassospiraceae</taxon>
        <taxon>Thalassospira</taxon>
    </lineage>
</organism>
<dbReference type="Pfam" id="PF00528">
    <property type="entry name" value="BPD_transp_1"/>
    <property type="match status" value="1"/>
</dbReference>
<sequence length="85" mass="9452">TLPLSMPGVLAGSLLVFIPSVGEFVIPELLGGPNTLMIGRTLWNEFFANRDWPIASAVAIAMLVFLVVPIMWFQHIQTKQEERQS</sequence>
<keyword evidence="5 8" id="KW-0812">Transmembrane</keyword>
<dbReference type="InterPro" id="IPR000515">
    <property type="entry name" value="MetI-like"/>
</dbReference>
<protein>
    <submittedName>
        <fullName evidence="10">Putrescine ABC transporter permease PotH</fullName>
    </submittedName>
</protein>
<keyword evidence="4" id="KW-1003">Cell membrane</keyword>
<dbReference type="InterPro" id="IPR035906">
    <property type="entry name" value="MetI-like_sf"/>
</dbReference>
<accession>A0A3D5N6I2</accession>
<keyword evidence="6 8" id="KW-1133">Transmembrane helix</keyword>
<dbReference type="GO" id="GO:0005886">
    <property type="term" value="C:plasma membrane"/>
    <property type="evidence" value="ECO:0007669"/>
    <property type="project" value="UniProtKB-SubCell"/>
</dbReference>
<evidence type="ECO:0000256" key="7">
    <source>
        <dbReference type="ARBA" id="ARBA00023136"/>
    </source>
</evidence>
<comment type="caution">
    <text evidence="10">The sequence shown here is derived from an EMBL/GenBank/DDBJ whole genome shotgun (WGS) entry which is preliminary data.</text>
</comment>